<evidence type="ECO:0000256" key="6">
    <source>
        <dbReference type="ARBA" id="ARBA00023002"/>
    </source>
</evidence>
<evidence type="ECO:0000256" key="3">
    <source>
        <dbReference type="ARBA" id="ARBA00022694"/>
    </source>
</evidence>
<evidence type="ECO:0000256" key="8">
    <source>
        <dbReference type="ARBA" id="ARBA00023014"/>
    </source>
</evidence>
<dbReference type="PROSITE" id="PS51379">
    <property type="entry name" value="4FE4S_FER_2"/>
    <property type="match status" value="1"/>
</dbReference>
<evidence type="ECO:0000256" key="4">
    <source>
        <dbReference type="ARBA" id="ARBA00022723"/>
    </source>
</evidence>
<evidence type="ECO:0000313" key="10">
    <source>
        <dbReference type="EMBL" id="HIY20727.1"/>
    </source>
</evidence>
<dbReference type="GO" id="GO:0008616">
    <property type="term" value="P:tRNA queuosine(34) biosynthetic process"/>
    <property type="evidence" value="ECO:0007669"/>
    <property type="project" value="UniProtKB-KW"/>
</dbReference>
<dbReference type="Pfam" id="PF08331">
    <property type="entry name" value="QueG_DUF1730"/>
    <property type="match status" value="1"/>
</dbReference>
<dbReference type="Pfam" id="PF13484">
    <property type="entry name" value="Fer4_16"/>
    <property type="match status" value="1"/>
</dbReference>
<dbReference type="SUPFAM" id="SSF46548">
    <property type="entry name" value="alpha-helical ferredoxin"/>
    <property type="match status" value="1"/>
</dbReference>
<dbReference type="GO" id="GO:0046872">
    <property type="term" value="F:metal ion binding"/>
    <property type="evidence" value="ECO:0007669"/>
    <property type="project" value="UniProtKB-KW"/>
</dbReference>
<dbReference type="GO" id="GO:0051539">
    <property type="term" value="F:4 iron, 4 sulfur cluster binding"/>
    <property type="evidence" value="ECO:0007669"/>
    <property type="project" value="UniProtKB-KW"/>
</dbReference>
<dbReference type="AlphaFoldDB" id="A0A9D1Y7Y6"/>
<dbReference type="EMBL" id="DXDX01000045">
    <property type="protein sequence ID" value="HIY20727.1"/>
    <property type="molecule type" value="Genomic_DNA"/>
</dbReference>
<evidence type="ECO:0000313" key="11">
    <source>
        <dbReference type="Proteomes" id="UP000823868"/>
    </source>
</evidence>
<keyword evidence="3" id="KW-0819">tRNA processing</keyword>
<dbReference type="InterPro" id="IPR017896">
    <property type="entry name" value="4Fe4S_Fe-S-bd"/>
</dbReference>
<evidence type="ECO:0000256" key="1">
    <source>
        <dbReference type="ARBA" id="ARBA00022485"/>
    </source>
</evidence>
<keyword evidence="4" id="KW-0479">Metal-binding</keyword>
<organism evidence="10 11">
    <name type="scientific">Candidatus Flavonifractor merdigallinarum</name>
    <dbReference type="NCBI Taxonomy" id="2838589"/>
    <lineage>
        <taxon>Bacteria</taxon>
        <taxon>Bacillati</taxon>
        <taxon>Bacillota</taxon>
        <taxon>Clostridia</taxon>
        <taxon>Eubacteriales</taxon>
        <taxon>Oscillospiraceae</taxon>
        <taxon>Flavonifractor</taxon>
    </lineage>
</organism>
<gene>
    <name evidence="10" type="ORF">H9841_02345</name>
</gene>
<dbReference type="InterPro" id="IPR017900">
    <property type="entry name" value="4Fe4S_Fe_S_CS"/>
</dbReference>
<dbReference type="PANTHER" id="PTHR30002:SF4">
    <property type="entry name" value="EPOXYQUEUOSINE REDUCTASE"/>
    <property type="match status" value="1"/>
</dbReference>
<keyword evidence="6" id="KW-0560">Oxidoreductase</keyword>
<keyword evidence="7" id="KW-0408">Iron</keyword>
<keyword evidence="5" id="KW-0671">Queuosine biosynthesis</keyword>
<reference evidence="10" key="2">
    <citation type="submission" date="2021-04" db="EMBL/GenBank/DDBJ databases">
        <authorList>
            <person name="Gilroy R."/>
        </authorList>
    </citation>
    <scope>NUCLEOTIDE SEQUENCE</scope>
    <source>
        <strain evidence="10">ChiBcec16_6824</strain>
    </source>
</reference>
<protein>
    <submittedName>
        <fullName evidence="10">DUF1730 domain-containing protein</fullName>
    </submittedName>
</protein>
<keyword evidence="2" id="KW-0963">Cytoplasm</keyword>
<evidence type="ECO:0000256" key="5">
    <source>
        <dbReference type="ARBA" id="ARBA00022785"/>
    </source>
</evidence>
<evidence type="ECO:0000256" key="2">
    <source>
        <dbReference type="ARBA" id="ARBA00022490"/>
    </source>
</evidence>
<dbReference type="PANTHER" id="PTHR30002">
    <property type="entry name" value="EPOXYQUEUOSINE REDUCTASE"/>
    <property type="match status" value="1"/>
</dbReference>
<sequence>MNRADLNARFAAGGAADWGWTFYESLLPYMDQAAQEKAQALCPNAACVLVCAVPYYAGDTPGNLSLYARGRDYHLVLGELLTPICKELQEKYPAYHFVPGVDSSPLPEREAAWAAGIGLRGRNGLVIVPPYGSYVFLGTILTDHPAPPTDRPPSPPCCNCGRCAAYCPGGALREHPFDVERCLSHLTQKKGQLPPEQEALLAAHPLIWGCDVCQRVCPYNAAPEHTKLSTFSTGLVENLTPEAVEGLTNRQFREQYGQRTFAWRGPAVLRRNLALHQRQKEE</sequence>
<dbReference type="InterPro" id="IPR013542">
    <property type="entry name" value="QueG_DUF1730"/>
</dbReference>
<dbReference type="Gene3D" id="3.30.70.20">
    <property type="match status" value="1"/>
</dbReference>
<evidence type="ECO:0000259" key="9">
    <source>
        <dbReference type="PROSITE" id="PS51379"/>
    </source>
</evidence>
<dbReference type="Proteomes" id="UP000823868">
    <property type="component" value="Unassembled WGS sequence"/>
</dbReference>
<feature type="domain" description="4Fe-4S ferredoxin-type" evidence="9">
    <location>
        <begin position="145"/>
        <end position="177"/>
    </location>
</feature>
<proteinExistence type="predicted"/>
<accession>A0A9D1Y7Y6</accession>
<dbReference type="InterPro" id="IPR004453">
    <property type="entry name" value="QueG"/>
</dbReference>
<dbReference type="GO" id="GO:0052693">
    <property type="term" value="F:epoxyqueuosine reductase activity"/>
    <property type="evidence" value="ECO:0007669"/>
    <property type="project" value="TreeGrafter"/>
</dbReference>
<reference evidence="10" key="1">
    <citation type="journal article" date="2021" name="PeerJ">
        <title>Extensive microbial diversity within the chicken gut microbiome revealed by metagenomics and culture.</title>
        <authorList>
            <person name="Gilroy R."/>
            <person name="Ravi A."/>
            <person name="Getino M."/>
            <person name="Pursley I."/>
            <person name="Horton D.L."/>
            <person name="Alikhan N.F."/>
            <person name="Baker D."/>
            <person name="Gharbi K."/>
            <person name="Hall N."/>
            <person name="Watson M."/>
            <person name="Adriaenssens E.M."/>
            <person name="Foster-Nyarko E."/>
            <person name="Jarju S."/>
            <person name="Secka A."/>
            <person name="Antonio M."/>
            <person name="Oren A."/>
            <person name="Chaudhuri R.R."/>
            <person name="La Ragione R."/>
            <person name="Hildebrand F."/>
            <person name="Pallen M.J."/>
        </authorList>
    </citation>
    <scope>NUCLEOTIDE SEQUENCE</scope>
    <source>
        <strain evidence="10">ChiBcec16_6824</strain>
    </source>
</reference>
<dbReference type="PROSITE" id="PS00198">
    <property type="entry name" value="4FE4S_FER_1"/>
    <property type="match status" value="1"/>
</dbReference>
<name>A0A9D1Y7Y6_9FIRM</name>
<evidence type="ECO:0000256" key="7">
    <source>
        <dbReference type="ARBA" id="ARBA00023004"/>
    </source>
</evidence>
<keyword evidence="8" id="KW-0411">Iron-sulfur</keyword>
<keyword evidence="1" id="KW-0004">4Fe-4S</keyword>
<comment type="caution">
    <text evidence="10">The sequence shown here is derived from an EMBL/GenBank/DDBJ whole genome shotgun (WGS) entry which is preliminary data.</text>
</comment>